<dbReference type="AlphaFoldDB" id="A0A0B9GZ43"/>
<proteinExistence type="inferred from homology"/>
<feature type="signal peptide" evidence="3">
    <location>
        <begin position="1"/>
        <end position="23"/>
    </location>
</feature>
<evidence type="ECO:0000259" key="4">
    <source>
        <dbReference type="SMART" id="SM00062"/>
    </source>
</evidence>
<dbReference type="Proteomes" id="UP000031278">
    <property type="component" value="Unassembled WGS sequence"/>
</dbReference>
<reference evidence="5 6" key="1">
    <citation type="submission" date="2014-12" db="EMBL/GenBank/DDBJ databases">
        <title>Genome sequencing of Photobacterium gaetbulicola AD005a.</title>
        <authorList>
            <person name="Adrian T.G.S."/>
            <person name="Chan K.G."/>
        </authorList>
    </citation>
    <scope>NUCLEOTIDE SEQUENCE [LARGE SCALE GENOMIC DNA]</scope>
    <source>
        <strain evidence="5 6">AD005a</strain>
    </source>
</reference>
<protein>
    <recommendedName>
        <fullName evidence="4">Solute-binding protein family 3/N-terminal domain-containing protein</fullName>
    </recommendedName>
</protein>
<evidence type="ECO:0000313" key="5">
    <source>
        <dbReference type="EMBL" id="KHT61932.1"/>
    </source>
</evidence>
<gene>
    <name evidence="5" type="ORF">RJ45_20530</name>
</gene>
<comment type="similarity">
    <text evidence="1">Belongs to the bacterial solute-binding protein 3 family.</text>
</comment>
<accession>A0A0B9GZ43</accession>
<dbReference type="EMBL" id="JWLZ01000188">
    <property type="protein sequence ID" value="KHT61932.1"/>
    <property type="molecule type" value="Genomic_DNA"/>
</dbReference>
<comment type="caution">
    <text evidence="5">The sequence shown here is derived from an EMBL/GenBank/DDBJ whole genome shotgun (WGS) entry which is preliminary data.</text>
</comment>
<evidence type="ECO:0000256" key="3">
    <source>
        <dbReference type="SAM" id="SignalP"/>
    </source>
</evidence>
<keyword evidence="2 3" id="KW-0732">Signal</keyword>
<dbReference type="SUPFAM" id="SSF53850">
    <property type="entry name" value="Periplasmic binding protein-like II"/>
    <property type="match status" value="1"/>
</dbReference>
<dbReference type="RefSeq" id="WP_039466704.1">
    <property type="nucleotide sequence ID" value="NZ_JWLZ01000188.1"/>
</dbReference>
<dbReference type="PANTHER" id="PTHR35936:SF19">
    <property type="entry name" value="AMINO-ACID-BINDING PROTEIN YXEM-RELATED"/>
    <property type="match status" value="1"/>
</dbReference>
<sequence length="259" mass="28599">MKPSFLTATLLGAASLVSTSSLAGEALDQIKQNNEIRIGVTGDYMPFSEKLSDGSYVGIEHDLAAIIADELGVKLILVPTSWPTLMEDFRAGKYDIGMSGISVNTARQKYADFSSSYYSYGKSPITLCEHVEQYNTLEKIDQPSTTVVINEGGTNAQFARATLSKAKLHVEPTNKYVYDRILDGTVDLMITDSVEADYRARHHEELCRSMPDQQFTESTIAAMMPKDNELKTRINTILAGLEENGQLDKIIDKNMGIKL</sequence>
<evidence type="ECO:0000256" key="2">
    <source>
        <dbReference type="ARBA" id="ARBA00022729"/>
    </source>
</evidence>
<feature type="chain" id="PRO_5002128855" description="Solute-binding protein family 3/N-terminal domain-containing protein" evidence="3">
    <location>
        <begin position="24"/>
        <end position="259"/>
    </location>
</feature>
<organism evidence="5 6">
    <name type="scientific">Photobacterium gaetbulicola</name>
    <dbReference type="NCBI Taxonomy" id="1295392"/>
    <lineage>
        <taxon>Bacteria</taxon>
        <taxon>Pseudomonadati</taxon>
        <taxon>Pseudomonadota</taxon>
        <taxon>Gammaproteobacteria</taxon>
        <taxon>Vibrionales</taxon>
        <taxon>Vibrionaceae</taxon>
        <taxon>Photobacterium</taxon>
    </lineage>
</organism>
<evidence type="ECO:0000313" key="6">
    <source>
        <dbReference type="Proteomes" id="UP000031278"/>
    </source>
</evidence>
<dbReference type="SMART" id="SM00062">
    <property type="entry name" value="PBPb"/>
    <property type="match status" value="1"/>
</dbReference>
<dbReference type="PANTHER" id="PTHR35936">
    <property type="entry name" value="MEMBRANE-BOUND LYTIC MUREIN TRANSGLYCOSYLASE F"/>
    <property type="match status" value="1"/>
</dbReference>
<name>A0A0B9GZ43_9GAMM</name>
<dbReference type="InterPro" id="IPR001638">
    <property type="entry name" value="Solute-binding_3/MltF_N"/>
</dbReference>
<evidence type="ECO:0000256" key="1">
    <source>
        <dbReference type="ARBA" id="ARBA00010333"/>
    </source>
</evidence>
<feature type="domain" description="Solute-binding protein family 3/N-terminal" evidence="4">
    <location>
        <begin position="35"/>
        <end position="258"/>
    </location>
</feature>
<dbReference type="Gene3D" id="3.40.190.10">
    <property type="entry name" value="Periplasmic binding protein-like II"/>
    <property type="match status" value="2"/>
</dbReference>
<dbReference type="Pfam" id="PF00497">
    <property type="entry name" value="SBP_bac_3"/>
    <property type="match status" value="1"/>
</dbReference>